<dbReference type="InterPro" id="IPR036890">
    <property type="entry name" value="HATPase_C_sf"/>
</dbReference>
<evidence type="ECO:0000313" key="4">
    <source>
        <dbReference type="Proteomes" id="UP000529637"/>
    </source>
</evidence>
<sequence>MRDDNDAAALRARHAGVTLPSEFGAGPSAPATPRRAPSRTPAAAFDVCHVGVVLRAVLFVHGVVAIGTVFGAPSVDAWLGRVAIGASVALPALVLWLLVVCACRNLLARLTMALQWSAVIVLGAASAGAAALLALSLHGEAAFEWTGPALAGGAVAAAIFAWLDLRAKAQFPADTTARLAELQSRIRPHFLFNTLNTALTLVRLDPARAEGVLEDLAELFRVAISDNAESVTLDEEVALAQRYLDIEQVRFGSRLHVNWELDPEAGRARVPPLLLQPLVENAVRHGIEPSPDGGVIRIRTRVKLGRAVVSIANSVPDEASRPGSGMALKNVKERLRLLHDVAAQFETRRDFDVFRVQIVVPL</sequence>
<dbReference type="GO" id="GO:0000155">
    <property type="term" value="F:phosphorelay sensor kinase activity"/>
    <property type="evidence" value="ECO:0007669"/>
    <property type="project" value="InterPro"/>
</dbReference>
<dbReference type="Gene3D" id="3.30.565.10">
    <property type="entry name" value="Histidine kinase-like ATPase, C-terminal domain"/>
    <property type="match status" value="1"/>
</dbReference>
<evidence type="ECO:0000259" key="2">
    <source>
        <dbReference type="Pfam" id="PF06580"/>
    </source>
</evidence>
<gene>
    <name evidence="3" type="ORF">HQN59_09320</name>
</gene>
<dbReference type="SUPFAM" id="SSF55874">
    <property type="entry name" value="ATPase domain of HSP90 chaperone/DNA topoisomerase II/histidine kinase"/>
    <property type="match status" value="1"/>
</dbReference>
<organism evidence="3 4">
    <name type="scientific">Piscinibacter koreensis</name>
    <dbReference type="NCBI Taxonomy" id="2742824"/>
    <lineage>
        <taxon>Bacteria</taxon>
        <taxon>Pseudomonadati</taxon>
        <taxon>Pseudomonadota</taxon>
        <taxon>Betaproteobacteria</taxon>
        <taxon>Burkholderiales</taxon>
        <taxon>Sphaerotilaceae</taxon>
        <taxon>Piscinibacter</taxon>
    </lineage>
</organism>
<reference evidence="3 4" key="1">
    <citation type="submission" date="2020-06" db="EMBL/GenBank/DDBJ databases">
        <title>Schlegella sp. ID0723 isolated from air conditioner.</title>
        <authorList>
            <person name="Kim D.Y."/>
            <person name="Kim D.-U."/>
        </authorList>
    </citation>
    <scope>NUCLEOTIDE SEQUENCE [LARGE SCALE GENOMIC DNA]</scope>
    <source>
        <strain evidence="3 4">ID0723</strain>
    </source>
</reference>
<proteinExistence type="predicted"/>
<feature type="transmembrane region" description="Helical" evidence="1">
    <location>
        <begin position="43"/>
        <end position="70"/>
    </location>
</feature>
<evidence type="ECO:0000313" key="3">
    <source>
        <dbReference type="EMBL" id="NUZ05964.1"/>
    </source>
</evidence>
<evidence type="ECO:0000256" key="1">
    <source>
        <dbReference type="SAM" id="Phobius"/>
    </source>
</evidence>
<accession>A0A7Y6NMP2</accession>
<dbReference type="RefSeq" id="WP_176068387.1">
    <property type="nucleotide sequence ID" value="NZ_JABWMJ010000003.1"/>
</dbReference>
<keyword evidence="3" id="KW-0808">Transferase</keyword>
<keyword evidence="1" id="KW-0472">Membrane</keyword>
<dbReference type="PANTHER" id="PTHR34220:SF7">
    <property type="entry name" value="SENSOR HISTIDINE KINASE YPDA"/>
    <property type="match status" value="1"/>
</dbReference>
<keyword evidence="1" id="KW-1133">Transmembrane helix</keyword>
<dbReference type="AlphaFoldDB" id="A0A7Y6NMP2"/>
<feature type="domain" description="Signal transduction histidine kinase internal region" evidence="2">
    <location>
        <begin position="177"/>
        <end position="255"/>
    </location>
</feature>
<dbReference type="PANTHER" id="PTHR34220">
    <property type="entry name" value="SENSOR HISTIDINE KINASE YPDA"/>
    <property type="match status" value="1"/>
</dbReference>
<dbReference type="InterPro" id="IPR050640">
    <property type="entry name" value="Bact_2-comp_sensor_kinase"/>
</dbReference>
<protein>
    <submittedName>
        <fullName evidence="3">Histidine kinase</fullName>
    </submittedName>
</protein>
<name>A0A7Y6NMP2_9BURK</name>
<dbReference type="EMBL" id="JABWMJ010000003">
    <property type="protein sequence ID" value="NUZ05964.1"/>
    <property type="molecule type" value="Genomic_DNA"/>
</dbReference>
<feature type="transmembrane region" description="Helical" evidence="1">
    <location>
        <begin position="82"/>
        <end position="107"/>
    </location>
</feature>
<dbReference type="Pfam" id="PF06580">
    <property type="entry name" value="His_kinase"/>
    <property type="match status" value="1"/>
</dbReference>
<keyword evidence="4" id="KW-1185">Reference proteome</keyword>
<feature type="transmembrane region" description="Helical" evidence="1">
    <location>
        <begin position="145"/>
        <end position="163"/>
    </location>
</feature>
<dbReference type="Proteomes" id="UP000529637">
    <property type="component" value="Unassembled WGS sequence"/>
</dbReference>
<dbReference type="InterPro" id="IPR010559">
    <property type="entry name" value="Sig_transdc_His_kin_internal"/>
</dbReference>
<dbReference type="GO" id="GO:0016020">
    <property type="term" value="C:membrane"/>
    <property type="evidence" value="ECO:0007669"/>
    <property type="project" value="InterPro"/>
</dbReference>
<feature type="transmembrane region" description="Helical" evidence="1">
    <location>
        <begin position="119"/>
        <end position="139"/>
    </location>
</feature>
<keyword evidence="3" id="KW-0418">Kinase</keyword>
<comment type="caution">
    <text evidence="3">The sequence shown here is derived from an EMBL/GenBank/DDBJ whole genome shotgun (WGS) entry which is preliminary data.</text>
</comment>
<keyword evidence="1" id="KW-0812">Transmembrane</keyword>